<sequence>MLQLDQQLQGDVSRMLGLTKVTGLLNMNANRKAF</sequence>
<proteinExistence type="predicted"/>
<evidence type="ECO:0000313" key="3">
    <source>
        <dbReference type="Proteomes" id="UP000823388"/>
    </source>
</evidence>
<dbReference type="Proteomes" id="UP000823388">
    <property type="component" value="Chromosome 1K"/>
</dbReference>
<reference evidence="1" key="1">
    <citation type="submission" date="2020-05" db="EMBL/GenBank/DDBJ databases">
        <title>WGS assembly of Panicum virgatum.</title>
        <authorList>
            <person name="Lovell J.T."/>
            <person name="Jenkins J."/>
            <person name="Shu S."/>
            <person name="Juenger T.E."/>
            <person name="Schmutz J."/>
        </authorList>
    </citation>
    <scope>NUCLEOTIDE SEQUENCE</scope>
    <source>
        <strain evidence="1">AP13</strain>
    </source>
</reference>
<dbReference type="EMBL" id="CM029037">
    <property type="protein sequence ID" value="KAG2659966.1"/>
    <property type="molecule type" value="Genomic_DNA"/>
</dbReference>
<keyword evidence="3" id="KW-1185">Reference proteome</keyword>
<name>A0A8T0QZR0_PANVG</name>
<dbReference type="Proteomes" id="UP000823388">
    <property type="component" value="Chromosome 6N"/>
</dbReference>
<dbReference type="EMBL" id="CM029048">
    <property type="protein sequence ID" value="KAG2578741.1"/>
    <property type="molecule type" value="Genomic_DNA"/>
</dbReference>
<accession>A0A8T0QZR0</accession>
<dbReference type="AlphaFoldDB" id="A0A8T0QZR0"/>
<gene>
    <name evidence="2" type="ORF">PVAP13_1KG387200</name>
    <name evidence="1" type="ORF">PVAP13_6NG114912</name>
</gene>
<organism evidence="1 3">
    <name type="scientific">Panicum virgatum</name>
    <name type="common">Blackwell switchgrass</name>
    <dbReference type="NCBI Taxonomy" id="38727"/>
    <lineage>
        <taxon>Eukaryota</taxon>
        <taxon>Viridiplantae</taxon>
        <taxon>Streptophyta</taxon>
        <taxon>Embryophyta</taxon>
        <taxon>Tracheophyta</taxon>
        <taxon>Spermatophyta</taxon>
        <taxon>Magnoliopsida</taxon>
        <taxon>Liliopsida</taxon>
        <taxon>Poales</taxon>
        <taxon>Poaceae</taxon>
        <taxon>PACMAD clade</taxon>
        <taxon>Panicoideae</taxon>
        <taxon>Panicodae</taxon>
        <taxon>Paniceae</taxon>
        <taxon>Panicinae</taxon>
        <taxon>Panicum</taxon>
        <taxon>Panicum sect. Hiantes</taxon>
    </lineage>
</organism>
<evidence type="ECO:0000313" key="2">
    <source>
        <dbReference type="EMBL" id="KAG2659966.1"/>
    </source>
</evidence>
<comment type="caution">
    <text evidence="1">The sequence shown here is derived from an EMBL/GenBank/DDBJ whole genome shotgun (WGS) entry which is preliminary data.</text>
</comment>
<evidence type="ECO:0000313" key="1">
    <source>
        <dbReference type="EMBL" id="KAG2578741.1"/>
    </source>
</evidence>
<protein>
    <submittedName>
        <fullName evidence="1">Uncharacterized protein</fullName>
    </submittedName>
</protein>